<comment type="caution">
    <text evidence="3">The sequence shown here is derived from an EMBL/GenBank/DDBJ whole genome shotgun (WGS) entry which is preliminary data.</text>
</comment>
<feature type="compositionally biased region" description="Gly residues" evidence="1">
    <location>
        <begin position="256"/>
        <end position="268"/>
    </location>
</feature>
<evidence type="ECO:0000313" key="3">
    <source>
        <dbReference type="EMBL" id="KAK9162170.1"/>
    </source>
</evidence>
<dbReference type="Proteomes" id="UP001420932">
    <property type="component" value="Unassembled WGS sequence"/>
</dbReference>
<reference evidence="3 4" key="1">
    <citation type="submission" date="2024-01" db="EMBL/GenBank/DDBJ databases">
        <title>Genome assemblies of Stephania.</title>
        <authorList>
            <person name="Yang L."/>
        </authorList>
    </citation>
    <scope>NUCLEOTIDE SEQUENCE [LARGE SCALE GENOMIC DNA]</scope>
    <source>
        <strain evidence="3">YNDBR</strain>
        <tissue evidence="3">Leaf</tissue>
    </source>
</reference>
<dbReference type="GO" id="GO:0006355">
    <property type="term" value="P:regulation of DNA-templated transcription"/>
    <property type="evidence" value="ECO:0007669"/>
    <property type="project" value="InterPro"/>
</dbReference>
<evidence type="ECO:0000259" key="2">
    <source>
        <dbReference type="Pfam" id="PF06507"/>
    </source>
</evidence>
<accession>A0AAP0L1K0</accession>
<gene>
    <name evidence="3" type="ORF">Syun_003072</name>
</gene>
<dbReference type="InterPro" id="IPR010525">
    <property type="entry name" value="ARF_dom"/>
</dbReference>
<feature type="region of interest" description="Disordered" evidence="1">
    <location>
        <begin position="187"/>
        <end position="232"/>
    </location>
</feature>
<organism evidence="3 4">
    <name type="scientific">Stephania yunnanensis</name>
    <dbReference type="NCBI Taxonomy" id="152371"/>
    <lineage>
        <taxon>Eukaryota</taxon>
        <taxon>Viridiplantae</taxon>
        <taxon>Streptophyta</taxon>
        <taxon>Embryophyta</taxon>
        <taxon>Tracheophyta</taxon>
        <taxon>Spermatophyta</taxon>
        <taxon>Magnoliopsida</taxon>
        <taxon>Ranunculales</taxon>
        <taxon>Menispermaceae</taxon>
        <taxon>Menispermoideae</taxon>
        <taxon>Cissampelideae</taxon>
        <taxon>Stephania</taxon>
    </lineage>
</organism>
<dbReference type="EMBL" id="JBBNAF010000002">
    <property type="protein sequence ID" value="KAK9162170.1"/>
    <property type="molecule type" value="Genomic_DNA"/>
</dbReference>
<feature type="domain" description="Auxin response factor" evidence="2">
    <location>
        <begin position="19"/>
        <end position="102"/>
    </location>
</feature>
<proteinExistence type="predicted"/>
<feature type="compositionally biased region" description="Low complexity" evidence="1">
    <location>
        <begin position="195"/>
        <end position="210"/>
    </location>
</feature>
<feature type="region of interest" description="Disordered" evidence="1">
    <location>
        <begin position="252"/>
        <end position="275"/>
    </location>
</feature>
<sequence>MAGKGFEVLYYPNAGLPEFVVKAEVVESSLSVLWQPGMKFKMAMEWEDLPRVTWFHGAVLSSAVPDNGPFRGSPWRMLQVTWDDPSVSQNIKRVSPWQIELVEASPSFHPSKRLRVSKHHELRLDVQGLPMFPTEFANPMMRSLNFFHSNSSPAGLQGARHDATSASDFSNSFVRNSRQMLPSEHLYGDSVPQLSSASTVNNVNTSQSDNLSPRSESSVQLSDRQASNSSTTVVGSSIQLFGRIIHVNQPVDTGSDDGGIGNDGGKQGNGTDSNF</sequence>
<dbReference type="GO" id="GO:0003677">
    <property type="term" value="F:DNA binding"/>
    <property type="evidence" value="ECO:0007669"/>
    <property type="project" value="InterPro"/>
</dbReference>
<evidence type="ECO:0000256" key="1">
    <source>
        <dbReference type="SAM" id="MobiDB-lite"/>
    </source>
</evidence>
<name>A0AAP0L1K0_9MAGN</name>
<dbReference type="PANTHER" id="PTHR31384:SF94">
    <property type="entry name" value="AUXIN RESPONSE FACTOR 17"/>
    <property type="match status" value="1"/>
</dbReference>
<dbReference type="Gene3D" id="2.30.30.1040">
    <property type="match status" value="1"/>
</dbReference>
<dbReference type="GO" id="GO:0009725">
    <property type="term" value="P:response to hormone"/>
    <property type="evidence" value="ECO:0007669"/>
    <property type="project" value="InterPro"/>
</dbReference>
<dbReference type="InterPro" id="IPR044835">
    <property type="entry name" value="ARF_plant"/>
</dbReference>
<protein>
    <recommendedName>
        <fullName evidence="2">Auxin response factor domain-containing protein</fullName>
    </recommendedName>
</protein>
<evidence type="ECO:0000313" key="4">
    <source>
        <dbReference type="Proteomes" id="UP001420932"/>
    </source>
</evidence>
<dbReference type="AlphaFoldDB" id="A0AAP0L1K0"/>
<keyword evidence="4" id="KW-1185">Reference proteome</keyword>
<feature type="compositionally biased region" description="Polar residues" evidence="1">
    <location>
        <begin position="211"/>
        <end position="232"/>
    </location>
</feature>
<dbReference type="GO" id="GO:0005634">
    <property type="term" value="C:nucleus"/>
    <property type="evidence" value="ECO:0007669"/>
    <property type="project" value="InterPro"/>
</dbReference>
<dbReference type="Pfam" id="PF06507">
    <property type="entry name" value="ARF_AD"/>
    <property type="match status" value="1"/>
</dbReference>
<dbReference type="PANTHER" id="PTHR31384">
    <property type="entry name" value="AUXIN RESPONSE FACTOR 4-RELATED"/>
    <property type="match status" value="1"/>
</dbReference>